<feature type="transmembrane region" description="Helical" evidence="1">
    <location>
        <begin position="146"/>
        <end position="169"/>
    </location>
</feature>
<dbReference type="Gramene" id="TraesCS5A02G000800.1">
    <property type="protein sequence ID" value="TraesCS5A02G000800.1"/>
    <property type="gene ID" value="TraesCS5A02G000800"/>
</dbReference>
<feature type="transmembrane region" description="Helical" evidence="1">
    <location>
        <begin position="71"/>
        <end position="91"/>
    </location>
</feature>
<name>A0A3B6KAX6_WHEAT</name>
<organism evidence="2">
    <name type="scientific">Triticum aestivum</name>
    <name type="common">Wheat</name>
    <dbReference type="NCBI Taxonomy" id="4565"/>
    <lineage>
        <taxon>Eukaryota</taxon>
        <taxon>Viridiplantae</taxon>
        <taxon>Streptophyta</taxon>
        <taxon>Embryophyta</taxon>
        <taxon>Tracheophyta</taxon>
        <taxon>Spermatophyta</taxon>
        <taxon>Magnoliopsida</taxon>
        <taxon>Liliopsida</taxon>
        <taxon>Poales</taxon>
        <taxon>Poaceae</taxon>
        <taxon>BOP clade</taxon>
        <taxon>Pooideae</taxon>
        <taxon>Triticodae</taxon>
        <taxon>Triticeae</taxon>
        <taxon>Triticinae</taxon>
        <taxon>Triticum</taxon>
    </lineage>
</organism>
<sequence length="230" mass="25910">MQACIRKKPTRPIHKFQSRGCGNGMHLHVNCECMYFHNVLILTIHLISLVVSFFYHQTDKNEMNTGKLKRFLIDLVVVLGVAALIFANNATRPEKPEDIRLNDRGECVYPMSLSLVVGLAELAVLVGCVSYFTFRHGCCWVRRDGVSDLSFALGIFFAILAWLLALWAARLYLVDVAAIWPGRRGKPPECYTSLKTDHHHLMEKAFGPFIFAIAFAIGSYKKLSPPPVQT</sequence>
<feature type="transmembrane region" description="Helical" evidence="1">
    <location>
        <begin position="111"/>
        <end position="134"/>
    </location>
</feature>
<evidence type="ECO:0000313" key="2">
    <source>
        <dbReference type="EnsemblPlants" id="TraesCS5A02G000800.1"/>
    </source>
</evidence>
<reference evidence="2" key="2">
    <citation type="submission" date="2018-10" db="UniProtKB">
        <authorList>
            <consortium name="EnsemblPlants"/>
        </authorList>
    </citation>
    <scope>IDENTIFICATION</scope>
</reference>
<dbReference type="EnsemblPlants" id="TraesCS5A02G000800.1">
    <property type="protein sequence ID" value="TraesCS5A02G000800.1"/>
    <property type="gene ID" value="TraesCS5A02G000800"/>
</dbReference>
<keyword evidence="1" id="KW-1133">Transmembrane helix</keyword>
<evidence type="ECO:0000256" key="1">
    <source>
        <dbReference type="SAM" id="Phobius"/>
    </source>
</evidence>
<protein>
    <submittedName>
        <fullName evidence="2">Uncharacterized protein</fullName>
    </submittedName>
</protein>
<dbReference type="OMA" id="KPPECYT"/>
<accession>A0A3B6KAX6</accession>
<feature type="transmembrane region" description="Helical" evidence="1">
    <location>
        <begin position="35"/>
        <end position="55"/>
    </location>
</feature>
<proteinExistence type="predicted"/>
<dbReference type="Gramene" id="TraesCS5A03G0001000.1">
    <property type="protein sequence ID" value="TraesCS5A03G0001000.1.CDS"/>
    <property type="gene ID" value="TraesCS5A03G0001000"/>
</dbReference>
<dbReference type="Gramene" id="TraesROB_scaffold_051666_01G000100.1">
    <property type="protein sequence ID" value="TraesROB_scaffold_051666_01G000100.1"/>
    <property type="gene ID" value="TraesROB_scaffold_051666_01G000100"/>
</dbReference>
<reference evidence="2" key="1">
    <citation type="submission" date="2018-08" db="EMBL/GenBank/DDBJ databases">
        <authorList>
            <person name="Rossello M."/>
        </authorList>
    </citation>
    <scope>NUCLEOTIDE SEQUENCE [LARGE SCALE GENOMIC DNA]</scope>
    <source>
        <strain evidence="2">cv. Chinese Spring</strain>
    </source>
</reference>
<dbReference type="AlphaFoldDB" id="A0A3B6KAX6"/>
<keyword evidence="3" id="KW-1185">Reference proteome</keyword>
<keyword evidence="1" id="KW-0812">Transmembrane</keyword>
<keyword evidence="1" id="KW-0472">Membrane</keyword>
<dbReference type="Proteomes" id="UP000019116">
    <property type="component" value="Chromosome 5A"/>
</dbReference>
<evidence type="ECO:0000313" key="3">
    <source>
        <dbReference type="Proteomes" id="UP000019116"/>
    </source>
</evidence>